<dbReference type="Gramene" id="Bo2g127710.1">
    <property type="protein sequence ID" value="Bo2g127710.1"/>
    <property type="gene ID" value="Bo2g127710"/>
</dbReference>
<dbReference type="AlphaFoldDB" id="A0A0D3AUG7"/>
<protein>
    <submittedName>
        <fullName evidence="1">Uncharacterized protein</fullName>
    </submittedName>
</protein>
<dbReference type="HOGENOM" id="CLU_2149336_0_0_1"/>
<proteinExistence type="predicted"/>
<evidence type="ECO:0000313" key="2">
    <source>
        <dbReference type="Proteomes" id="UP000032141"/>
    </source>
</evidence>
<keyword evidence="2" id="KW-1185">Reference proteome</keyword>
<sequence>MLNKFKHFKAEQTTLASKLPSSQLNYPQQHNRMKTYVAIQERKSVMECSFSPMILKLYLSLKSQTICVIWRKRRQFHGRTSMFCARAVICFYCLGCFRRSSENHRRALESRS</sequence>
<accession>A0A0D3AUG7</accession>
<name>A0A0D3AUG7_BRAOL</name>
<dbReference type="STRING" id="109376.A0A0D3AUG7"/>
<organism evidence="1 2">
    <name type="scientific">Brassica oleracea var. oleracea</name>
    <dbReference type="NCBI Taxonomy" id="109376"/>
    <lineage>
        <taxon>Eukaryota</taxon>
        <taxon>Viridiplantae</taxon>
        <taxon>Streptophyta</taxon>
        <taxon>Embryophyta</taxon>
        <taxon>Tracheophyta</taxon>
        <taxon>Spermatophyta</taxon>
        <taxon>Magnoliopsida</taxon>
        <taxon>eudicotyledons</taxon>
        <taxon>Gunneridae</taxon>
        <taxon>Pentapetalae</taxon>
        <taxon>rosids</taxon>
        <taxon>malvids</taxon>
        <taxon>Brassicales</taxon>
        <taxon>Brassicaceae</taxon>
        <taxon>Brassiceae</taxon>
        <taxon>Brassica</taxon>
    </lineage>
</organism>
<dbReference type="EnsemblPlants" id="Bo2g127710.1">
    <property type="protein sequence ID" value="Bo2g127710.1"/>
    <property type="gene ID" value="Bo2g127710"/>
</dbReference>
<reference evidence="1" key="2">
    <citation type="submission" date="2015-03" db="UniProtKB">
        <authorList>
            <consortium name="EnsemblPlants"/>
        </authorList>
    </citation>
    <scope>IDENTIFICATION</scope>
</reference>
<evidence type="ECO:0000313" key="1">
    <source>
        <dbReference type="EnsemblPlants" id="Bo2g127710.1"/>
    </source>
</evidence>
<dbReference type="Proteomes" id="UP000032141">
    <property type="component" value="Chromosome C2"/>
</dbReference>
<reference evidence="1 2" key="1">
    <citation type="journal article" date="2014" name="Genome Biol.">
        <title>Transcriptome and methylome profiling reveals relics of genome dominance in the mesopolyploid Brassica oleracea.</title>
        <authorList>
            <person name="Parkin I.A."/>
            <person name="Koh C."/>
            <person name="Tang H."/>
            <person name="Robinson S.J."/>
            <person name="Kagale S."/>
            <person name="Clarke W.E."/>
            <person name="Town C.D."/>
            <person name="Nixon J."/>
            <person name="Krishnakumar V."/>
            <person name="Bidwell S.L."/>
            <person name="Denoeud F."/>
            <person name="Belcram H."/>
            <person name="Links M.G."/>
            <person name="Just J."/>
            <person name="Clarke C."/>
            <person name="Bender T."/>
            <person name="Huebert T."/>
            <person name="Mason A.S."/>
            <person name="Pires J.C."/>
            <person name="Barker G."/>
            <person name="Moore J."/>
            <person name="Walley P.G."/>
            <person name="Manoli S."/>
            <person name="Batley J."/>
            <person name="Edwards D."/>
            <person name="Nelson M.N."/>
            <person name="Wang X."/>
            <person name="Paterson A.H."/>
            <person name="King G."/>
            <person name="Bancroft I."/>
            <person name="Chalhoub B."/>
            <person name="Sharpe A.G."/>
        </authorList>
    </citation>
    <scope>NUCLEOTIDE SEQUENCE</scope>
    <source>
        <strain evidence="1 2">cv. TO1000</strain>
    </source>
</reference>